<dbReference type="PROSITE" id="PS50887">
    <property type="entry name" value="GGDEF"/>
    <property type="match status" value="1"/>
</dbReference>
<dbReference type="CDD" id="cd01949">
    <property type="entry name" value="GGDEF"/>
    <property type="match status" value="1"/>
</dbReference>
<name>A0ABY7AF73_9FIRM</name>
<dbReference type="GO" id="GO:0052621">
    <property type="term" value="F:diguanylate cyclase activity"/>
    <property type="evidence" value="ECO:0007669"/>
    <property type="project" value="UniProtKB-EC"/>
</dbReference>
<organism evidence="3 4">
    <name type="scientific">Lacrimispora xylanolytica</name>
    <dbReference type="NCBI Taxonomy" id="29375"/>
    <lineage>
        <taxon>Bacteria</taxon>
        <taxon>Bacillati</taxon>
        <taxon>Bacillota</taxon>
        <taxon>Clostridia</taxon>
        <taxon>Lachnospirales</taxon>
        <taxon>Lachnospiraceae</taxon>
        <taxon>Lacrimispora</taxon>
    </lineage>
</organism>
<dbReference type="PANTHER" id="PTHR45138">
    <property type="entry name" value="REGULATORY COMPONENTS OF SENSORY TRANSDUCTION SYSTEM"/>
    <property type="match status" value="1"/>
</dbReference>
<dbReference type="Pfam" id="PF00990">
    <property type="entry name" value="GGDEF"/>
    <property type="match status" value="1"/>
</dbReference>
<dbReference type="InterPro" id="IPR043128">
    <property type="entry name" value="Rev_trsase/Diguanyl_cyclase"/>
</dbReference>
<protein>
    <submittedName>
        <fullName evidence="3">Diguanylate cyclase</fullName>
        <ecNumber evidence="3">2.7.7.65</ecNumber>
    </submittedName>
</protein>
<keyword evidence="4" id="KW-1185">Reference proteome</keyword>
<dbReference type="NCBIfam" id="TIGR00254">
    <property type="entry name" value="GGDEF"/>
    <property type="match status" value="1"/>
</dbReference>
<evidence type="ECO:0000256" key="1">
    <source>
        <dbReference type="SAM" id="Coils"/>
    </source>
</evidence>
<dbReference type="Gene3D" id="3.30.70.270">
    <property type="match status" value="1"/>
</dbReference>
<evidence type="ECO:0000313" key="4">
    <source>
        <dbReference type="Proteomes" id="UP001163115"/>
    </source>
</evidence>
<dbReference type="SMART" id="SM00267">
    <property type="entry name" value="GGDEF"/>
    <property type="match status" value="1"/>
</dbReference>
<dbReference type="InterPro" id="IPR050469">
    <property type="entry name" value="Diguanylate_Cyclase"/>
</dbReference>
<sequence length="409" mass="47408">MSEGERMTEKDEIILLEQIRNMMENKPVSGEIEGTDQVGKDLLEALKKLSHCLTEANQFLKNLAEGNLLAKPPGRDNYMAGELKKLHASLKHMVWQTRQVIHGDYKQRLNFMGDLSEVFNEMVVQLEQRENKLREQAEKERKFNTLLVSIMNSLKEWVVVTDEETGEILYTNELAKKRFYDSSNNTTIFGKDFPLLTRLQSCQGEELEQRYEFTCSHDQIFQVKAYSLLWEDRKAVVHLITDITYQKENEAFLEVMAYKDELTGLNNRRNCLHTIESYIETGAPFSICMIDLDDLKQINDMYGHLNGDEYIKLVSEELKKSAGEEDYTCRFGGDEFVVVYKNCGEREALEKLRAIDERVSDGKKEYPMSISYGVVYVGNSPDILSETILKMADEKMYCFKRTRKEKNCG</sequence>
<dbReference type="RefSeq" id="WP_268115578.1">
    <property type="nucleotide sequence ID" value="NZ_CP113524.1"/>
</dbReference>
<dbReference type="InterPro" id="IPR000160">
    <property type="entry name" value="GGDEF_dom"/>
</dbReference>
<accession>A0ABY7AF73</accession>
<evidence type="ECO:0000313" key="3">
    <source>
        <dbReference type="EMBL" id="WAJ24479.1"/>
    </source>
</evidence>
<gene>
    <name evidence="3" type="ORF">OW255_02830</name>
</gene>
<evidence type="ECO:0000259" key="2">
    <source>
        <dbReference type="PROSITE" id="PS50887"/>
    </source>
</evidence>
<dbReference type="PANTHER" id="PTHR45138:SF9">
    <property type="entry name" value="DIGUANYLATE CYCLASE DGCM-RELATED"/>
    <property type="match status" value="1"/>
</dbReference>
<keyword evidence="3" id="KW-0808">Transferase</keyword>
<reference evidence="3" key="1">
    <citation type="submission" date="2022-11" db="EMBL/GenBank/DDBJ databases">
        <title>Lacrimispora xylanolytica sy1, complete genome.</title>
        <authorList>
            <person name="Choi S."/>
        </authorList>
    </citation>
    <scope>NUCLEOTIDE SEQUENCE</scope>
    <source>
        <strain evidence="3">Sy1</strain>
    </source>
</reference>
<dbReference type="Proteomes" id="UP001163115">
    <property type="component" value="Chromosome"/>
</dbReference>
<dbReference type="CDD" id="cd06225">
    <property type="entry name" value="HAMP"/>
    <property type="match status" value="1"/>
</dbReference>
<dbReference type="EC" id="2.7.7.65" evidence="3"/>
<dbReference type="InterPro" id="IPR029787">
    <property type="entry name" value="Nucleotide_cyclase"/>
</dbReference>
<dbReference type="EMBL" id="CP113524">
    <property type="protein sequence ID" value="WAJ24479.1"/>
    <property type="molecule type" value="Genomic_DNA"/>
</dbReference>
<keyword evidence="3" id="KW-0548">Nucleotidyltransferase</keyword>
<dbReference type="SUPFAM" id="SSF55073">
    <property type="entry name" value="Nucleotide cyclase"/>
    <property type="match status" value="1"/>
</dbReference>
<proteinExistence type="predicted"/>
<feature type="domain" description="GGDEF" evidence="2">
    <location>
        <begin position="283"/>
        <end position="409"/>
    </location>
</feature>
<keyword evidence="1" id="KW-0175">Coiled coil</keyword>
<feature type="coiled-coil region" evidence="1">
    <location>
        <begin position="116"/>
        <end position="143"/>
    </location>
</feature>